<comment type="caution">
    <text evidence="7">The sequence shown here is derived from an EMBL/GenBank/DDBJ whole genome shotgun (WGS) entry which is preliminary data.</text>
</comment>
<evidence type="ECO:0000256" key="3">
    <source>
        <dbReference type="ARBA" id="ARBA00022989"/>
    </source>
</evidence>
<feature type="transmembrane region" description="Helical" evidence="6">
    <location>
        <begin position="342"/>
        <end position="363"/>
    </location>
</feature>
<feature type="transmembrane region" description="Helical" evidence="6">
    <location>
        <begin position="435"/>
        <end position="454"/>
    </location>
</feature>
<dbReference type="GO" id="GO:0022857">
    <property type="term" value="F:transmembrane transporter activity"/>
    <property type="evidence" value="ECO:0007669"/>
    <property type="project" value="InterPro"/>
</dbReference>
<evidence type="ECO:0000256" key="4">
    <source>
        <dbReference type="ARBA" id="ARBA00023136"/>
    </source>
</evidence>
<feature type="transmembrane region" description="Helical" evidence="6">
    <location>
        <begin position="93"/>
        <end position="111"/>
    </location>
</feature>
<evidence type="ECO:0000256" key="1">
    <source>
        <dbReference type="ARBA" id="ARBA00004141"/>
    </source>
</evidence>
<evidence type="ECO:0000256" key="2">
    <source>
        <dbReference type="ARBA" id="ARBA00022692"/>
    </source>
</evidence>
<evidence type="ECO:0000313" key="7">
    <source>
        <dbReference type="EMBL" id="KAG5171852.1"/>
    </source>
</evidence>
<accession>A0A8H7Y3M5</accession>
<proteinExistence type="predicted"/>
<feature type="compositionally biased region" description="Basic and acidic residues" evidence="5">
    <location>
        <begin position="690"/>
        <end position="701"/>
    </location>
</feature>
<dbReference type="EMBL" id="JAFIQS010000003">
    <property type="protein sequence ID" value="KAG5171852.1"/>
    <property type="molecule type" value="Genomic_DNA"/>
</dbReference>
<dbReference type="Pfam" id="PF07690">
    <property type="entry name" value="MFS_1"/>
    <property type="match status" value="1"/>
</dbReference>
<keyword evidence="3 6" id="KW-1133">Transmembrane helix</keyword>
<keyword evidence="2 6" id="KW-0812">Transmembrane</keyword>
<dbReference type="Gene3D" id="1.20.1250.20">
    <property type="entry name" value="MFS general substrate transporter like domains"/>
    <property type="match status" value="2"/>
</dbReference>
<gene>
    <name evidence="7" type="ORF">JR316_003941</name>
</gene>
<dbReference type="OrthoDB" id="3026777at2759"/>
<feature type="transmembrane region" description="Helical" evidence="6">
    <location>
        <begin position="640"/>
        <end position="662"/>
    </location>
</feature>
<evidence type="ECO:0008006" key="8">
    <source>
        <dbReference type="Google" id="ProtNLM"/>
    </source>
</evidence>
<reference evidence="7" key="1">
    <citation type="submission" date="2021-02" db="EMBL/GenBank/DDBJ databases">
        <title>Psilocybe cubensis genome.</title>
        <authorList>
            <person name="Mckernan K.J."/>
            <person name="Crawford S."/>
            <person name="Trippe A."/>
            <person name="Kane L.T."/>
            <person name="Mclaughlin S."/>
        </authorList>
    </citation>
    <scope>NUCLEOTIDE SEQUENCE [LARGE SCALE GENOMIC DNA]</scope>
    <source>
        <strain evidence="7">MGC-MH-2018</strain>
    </source>
</reference>
<organism evidence="7">
    <name type="scientific">Psilocybe cubensis</name>
    <name type="common">Psychedelic mushroom</name>
    <name type="synonym">Stropharia cubensis</name>
    <dbReference type="NCBI Taxonomy" id="181762"/>
    <lineage>
        <taxon>Eukaryota</taxon>
        <taxon>Fungi</taxon>
        <taxon>Dikarya</taxon>
        <taxon>Basidiomycota</taxon>
        <taxon>Agaricomycotina</taxon>
        <taxon>Agaricomycetes</taxon>
        <taxon>Agaricomycetidae</taxon>
        <taxon>Agaricales</taxon>
        <taxon>Agaricineae</taxon>
        <taxon>Strophariaceae</taxon>
        <taxon>Psilocybe</taxon>
    </lineage>
</organism>
<feature type="transmembrane region" description="Helical" evidence="6">
    <location>
        <begin position="273"/>
        <end position="300"/>
    </location>
</feature>
<dbReference type="SUPFAM" id="SSF103473">
    <property type="entry name" value="MFS general substrate transporter"/>
    <property type="match status" value="1"/>
</dbReference>
<dbReference type="AlphaFoldDB" id="A0A8H7Y3M5"/>
<name>A0A8H7Y3M5_PSICU</name>
<protein>
    <recommendedName>
        <fullName evidence="8">MFS general substrate transporter</fullName>
    </recommendedName>
</protein>
<dbReference type="InterPro" id="IPR036259">
    <property type="entry name" value="MFS_trans_sf"/>
</dbReference>
<dbReference type="PANTHER" id="PTHR23507">
    <property type="entry name" value="ZGC:174356"/>
    <property type="match status" value="1"/>
</dbReference>
<feature type="transmembrane region" description="Helical" evidence="6">
    <location>
        <begin position="206"/>
        <end position="232"/>
    </location>
</feature>
<evidence type="ECO:0000256" key="5">
    <source>
        <dbReference type="SAM" id="MobiDB-lite"/>
    </source>
</evidence>
<feature type="compositionally biased region" description="Polar residues" evidence="5">
    <location>
        <begin position="1"/>
        <end position="27"/>
    </location>
</feature>
<keyword evidence="4 6" id="KW-0472">Membrane</keyword>
<dbReference type="InterPro" id="IPR011701">
    <property type="entry name" value="MFS"/>
</dbReference>
<feature type="transmembrane region" description="Helical" evidence="6">
    <location>
        <begin position="403"/>
        <end position="423"/>
    </location>
</feature>
<sequence length="701" mass="76765">MPTQSDVAGSPQRPQQSRTVTSTSQPYVPQPESLILPDGAIGEEAAELLGEFVHPHHIPEETLVGSDDPMEDGSDDELDKRSRLPWWKRPSPWWLLGVLPFTAIAMSATIAPRIEIYTILACSVHKPDIFRQAYPERWAPNNSTFPSVISESPYQPNDIHAYDAHPALPLVNPVYHPASPNSDVIHWSNNSDGTPNRNLCASDPTVLAAVAKLTAVITATMGILSLLTTGWWGAFSDRHGRTRVMGISILALLITDFNFILVAKFYQHLPGGYWFLVVGPALEGLFGGMATGIAAMHGYMADTTAENTRSRMFSLSLGLLFSGMAIGPTLGSLLIRFTGETLSVFYLATAVHLAYTVMVWTVLPEPLTKEQMQNAKDRYNAELSNAASGREQLRPSTRLLVEFSRIFTFLVPLAIFLPKYGGATTNPLKTPGKDYNLALMAIAYGFTISVMGSYTYKFQYAASTFGWSTETIGYWVSLSGATRAIFMAIILPLLIKIFKPKPITLILPATPSEATPLLDSRSGSRSSSTIRRPGIIKKEIHSPAFDLGLARGSLLIEIVAYFAMGITTAPIPFLVLSIFGSLGSGFSPATQSVMLSLYSRRGGTEFGRLFGALSVIQALCSQVIGPTLYGFVFIKTVTFFPAAIFYLTTFSVTISFILLALVRVPKESEYRRESIADLEEPTINPQPQVHHHEETLVDTRT</sequence>
<feature type="transmembrane region" description="Helical" evidence="6">
    <location>
        <begin position="474"/>
        <end position="495"/>
    </location>
</feature>
<feature type="region of interest" description="Disordered" evidence="5">
    <location>
        <begin position="681"/>
        <end position="701"/>
    </location>
</feature>
<feature type="region of interest" description="Disordered" evidence="5">
    <location>
        <begin position="1"/>
        <end position="33"/>
    </location>
</feature>
<dbReference type="GO" id="GO:0016020">
    <property type="term" value="C:membrane"/>
    <property type="evidence" value="ECO:0007669"/>
    <property type="project" value="UniProtKB-SubCell"/>
</dbReference>
<comment type="subcellular location">
    <subcellularLocation>
        <location evidence="1">Membrane</location>
        <topology evidence="1">Multi-pass membrane protein</topology>
    </subcellularLocation>
</comment>
<feature type="transmembrane region" description="Helical" evidence="6">
    <location>
        <begin position="312"/>
        <end position="335"/>
    </location>
</feature>
<feature type="transmembrane region" description="Helical" evidence="6">
    <location>
        <begin position="244"/>
        <end position="266"/>
    </location>
</feature>
<dbReference type="PANTHER" id="PTHR23507:SF1">
    <property type="entry name" value="FI18259P1-RELATED"/>
    <property type="match status" value="1"/>
</dbReference>
<evidence type="ECO:0000256" key="6">
    <source>
        <dbReference type="SAM" id="Phobius"/>
    </source>
</evidence>